<evidence type="ECO:0000313" key="3">
    <source>
        <dbReference type="Proteomes" id="UP001055580"/>
    </source>
</evidence>
<feature type="signal peptide" evidence="1">
    <location>
        <begin position="1"/>
        <end position="20"/>
    </location>
</feature>
<evidence type="ECO:0000256" key="1">
    <source>
        <dbReference type="SAM" id="SignalP"/>
    </source>
</evidence>
<name>A0ABY4TUP5_9SPHN</name>
<gene>
    <name evidence="2" type="ORF">M9980_12920</name>
</gene>
<sequence>MRGVLCLAALAALLPGCGHAPREIAAAPPPLPQPVAVQPMPLPPAGAAANLTIPTRLADGSFDTPNRGASGATAVWHLRAALNVAALRCNDDALLANYNAMLRVHRAAFSAAHTALQREAGAAFDTGMTRLYNYFALPNVQASFCTAAATVAAKMAAEPKDFADYAPLALGVLDAPFTNFFDRYAAYRADLAAWNAGRTAPRLAYDSAVVLAEGPPRGATGYAVAAR</sequence>
<evidence type="ECO:0000313" key="2">
    <source>
        <dbReference type="EMBL" id="URW75421.1"/>
    </source>
</evidence>
<feature type="chain" id="PRO_5046761242" evidence="1">
    <location>
        <begin position="21"/>
        <end position="227"/>
    </location>
</feature>
<protein>
    <submittedName>
        <fullName evidence="2">Uncharacterized protein</fullName>
    </submittedName>
</protein>
<reference evidence="2" key="1">
    <citation type="submission" date="2022-05" db="EMBL/GenBank/DDBJ databases">
        <title>Sphingomonas sp. strain RMG20 Genome sequencing and assembly.</title>
        <authorList>
            <person name="Kim I."/>
        </authorList>
    </citation>
    <scope>NUCLEOTIDE SEQUENCE</scope>
    <source>
        <strain evidence="2">RMG20</strain>
    </source>
</reference>
<dbReference type="Proteomes" id="UP001055580">
    <property type="component" value="Chromosome"/>
</dbReference>
<dbReference type="RefSeq" id="WP_250751592.1">
    <property type="nucleotide sequence ID" value="NZ_CP098401.1"/>
</dbReference>
<keyword evidence="3" id="KW-1185">Reference proteome</keyword>
<accession>A0ABY4TUP5</accession>
<dbReference type="EMBL" id="CP098401">
    <property type="protein sequence ID" value="URW75421.1"/>
    <property type="molecule type" value="Genomic_DNA"/>
</dbReference>
<organism evidence="2 3">
    <name type="scientific">Sphingomonas donggukensis</name>
    <dbReference type="NCBI Taxonomy" id="2949093"/>
    <lineage>
        <taxon>Bacteria</taxon>
        <taxon>Pseudomonadati</taxon>
        <taxon>Pseudomonadota</taxon>
        <taxon>Alphaproteobacteria</taxon>
        <taxon>Sphingomonadales</taxon>
        <taxon>Sphingomonadaceae</taxon>
        <taxon>Sphingomonas</taxon>
    </lineage>
</organism>
<keyword evidence="1" id="KW-0732">Signal</keyword>
<proteinExistence type="predicted"/>